<keyword evidence="3" id="KW-1185">Reference proteome</keyword>
<sequence>MIERRRFHRFEDVPVRVRLRKEECFASIDAEIKDISIGGIKIRTDEVINIYDFYDLKICFHGCSEPEGIAAKAKVWRIEPDTEKNNDISRFAALEFVSFEEGDRRIFTKFLAGFLMGSGTEVV</sequence>
<reference evidence="2 3" key="1">
    <citation type="submission" date="2019-01" db="EMBL/GenBank/DDBJ databases">
        <title>Geovibrio thiophilus DSM 11263, complete genome.</title>
        <authorList>
            <person name="Spring S."/>
            <person name="Bunk B."/>
            <person name="Sproer C."/>
        </authorList>
    </citation>
    <scope>NUCLEOTIDE SEQUENCE [LARGE SCALE GENOMIC DNA]</scope>
    <source>
        <strain evidence="2 3">DSM 11263</strain>
    </source>
</reference>
<protein>
    <submittedName>
        <fullName evidence="2">PilZ domain-containing protein</fullName>
    </submittedName>
</protein>
<feature type="domain" description="PilZ" evidence="1">
    <location>
        <begin position="3"/>
        <end position="112"/>
    </location>
</feature>
<dbReference type="KEGG" id="gtl:EP073_12195"/>
<dbReference type="EMBL" id="CP035108">
    <property type="protein sequence ID" value="QAR34136.1"/>
    <property type="molecule type" value="Genomic_DNA"/>
</dbReference>
<organism evidence="2 3">
    <name type="scientific">Geovibrio thiophilus</name>
    <dbReference type="NCBI Taxonomy" id="139438"/>
    <lineage>
        <taxon>Bacteria</taxon>
        <taxon>Pseudomonadati</taxon>
        <taxon>Deferribacterota</taxon>
        <taxon>Deferribacteres</taxon>
        <taxon>Deferribacterales</taxon>
        <taxon>Geovibrionaceae</taxon>
        <taxon>Geovibrio</taxon>
    </lineage>
</organism>
<dbReference type="AlphaFoldDB" id="A0A410K102"/>
<evidence type="ECO:0000313" key="2">
    <source>
        <dbReference type="EMBL" id="QAR34136.1"/>
    </source>
</evidence>
<gene>
    <name evidence="2" type="ORF">EP073_12195</name>
</gene>
<dbReference type="OrthoDB" id="9855111at2"/>
<dbReference type="RefSeq" id="WP_128467441.1">
    <property type="nucleotide sequence ID" value="NZ_CP035108.1"/>
</dbReference>
<dbReference type="InterPro" id="IPR009875">
    <property type="entry name" value="PilZ_domain"/>
</dbReference>
<proteinExistence type="predicted"/>
<accession>A0A410K102</accession>
<evidence type="ECO:0000313" key="3">
    <source>
        <dbReference type="Proteomes" id="UP000287502"/>
    </source>
</evidence>
<dbReference type="GO" id="GO:0035438">
    <property type="term" value="F:cyclic-di-GMP binding"/>
    <property type="evidence" value="ECO:0007669"/>
    <property type="project" value="InterPro"/>
</dbReference>
<evidence type="ECO:0000259" key="1">
    <source>
        <dbReference type="Pfam" id="PF07238"/>
    </source>
</evidence>
<name>A0A410K102_9BACT</name>
<dbReference type="Proteomes" id="UP000287502">
    <property type="component" value="Chromosome"/>
</dbReference>
<dbReference type="SUPFAM" id="SSF141371">
    <property type="entry name" value="PilZ domain-like"/>
    <property type="match status" value="1"/>
</dbReference>
<dbReference type="Pfam" id="PF07238">
    <property type="entry name" value="PilZ"/>
    <property type="match status" value="1"/>
</dbReference>
<dbReference type="Gene3D" id="2.40.10.220">
    <property type="entry name" value="predicted glycosyltransferase like domains"/>
    <property type="match status" value="1"/>
</dbReference>